<name>A0A1I2CC42_9ACTN</name>
<dbReference type="EMBL" id="FONG01000004">
    <property type="protein sequence ID" value="SFE65735.1"/>
    <property type="molecule type" value="Genomic_DNA"/>
</dbReference>
<evidence type="ECO:0000313" key="4">
    <source>
        <dbReference type="Proteomes" id="UP000199323"/>
    </source>
</evidence>
<evidence type="ECO:0000256" key="2">
    <source>
        <dbReference type="SAM" id="Phobius"/>
    </source>
</evidence>
<accession>A0A1I2CC42</accession>
<feature type="transmembrane region" description="Helical" evidence="2">
    <location>
        <begin position="105"/>
        <end position="125"/>
    </location>
</feature>
<reference evidence="3 4" key="1">
    <citation type="submission" date="2016-10" db="EMBL/GenBank/DDBJ databases">
        <authorList>
            <person name="de Groot N.N."/>
        </authorList>
    </citation>
    <scope>NUCLEOTIDE SEQUENCE [LARGE SCALE GENOMIC DNA]</scope>
    <source>
        <strain evidence="3 4">CGMCC 4.3510</strain>
    </source>
</reference>
<keyword evidence="2" id="KW-0812">Transmembrane</keyword>
<gene>
    <name evidence="3" type="ORF">SAMN05216251_104256</name>
</gene>
<feature type="region of interest" description="Disordered" evidence="1">
    <location>
        <begin position="1"/>
        <end position="69"/>
    </location>
</feature>
<sequence>MLPTSGDRLSPPRPDRAGSRTGTGVANGVPAPRTESHDRDRDSGRERVPEPRTVAVSEPAPVPVPVSEPLPVRVPVSVPAAVPVRAGADEDEPRGCLYALSQPPLMLFLCVISGLIGAGAIYDLLML</sequence>
<protein>
    <submittedName>
        <fullName evidence="3">Uncharacterized protein</fullName>
    </submittedName>
</protein>
<dbReference type="AlphaFoldDB" id="A0A1I2CC42"/>
<keyword evidence="4" id="KW-1185">Reference proteome</keyword>
<feature type="compositionally biased region" description="Basic and acidic residues" evidence="1">
    <location>
        <begin position="34"/>
        <end position="50"/>
    </location>
</feature>
<keyword evidence="2" id="KW-1133">Transmembrane helix</keyword>
<organism evidence="3 4">
    <name type="scientific">Actinacidiphila alni</name>
    <dbReference type="NCBI Taxonomy" id="380248"/>
    <lineage>
        <taxon>Bacteria</taxon>
        <taxon>Bacillati</taxon>
        <taxon>Actinomycetota</taxon>
        <taxon>Actinomycetes</taxon>
        <taxon>Kitasatosporales</taxon>
        <taxon>Streptomycetaceae</taxon>
        <taxon>Actinacidiphila</taxon>
    </lineage>
</organism>
<evidence type="ECO:0000313" key="3">
    <source>
        <dbReference type="EMBL" id="SFE65735.1"/>
    </source>
</evidence>
<evidence type="ECO:0000256" key="1">
    <source>
        <dbReference type="SAM" id="MobiDB-lite"/>
    </source>
</evidence>
<dbReference type="Proteomes" id="UP000199323">
    <property type="component" value="Unassembled WGS sequence"/>
</dbReference>
<proteinExistence type="predicted"/>
<keyword evidence="2" id="KW-0472">Membrane</keyword>